<proteinExistence type="predicted"/>
<dbReference type="RefSeq" id="WP_142235726.1">
    <property type="nucleotide sequence ID" value="NZ_AP019700.1"/>
</dbReference>
<dbReference type="EMBL" id="RJKX01000011">
    <property type="protein sequence ID" value="ROQ01062.1"/>
    <property type="molecule type" value="Genomic_DNA"/>
</dbReference>
<evidence type="ECO:0000313" key="2">
    <source>
        <dbReference type="Proteomes" id="UP000278222"/>
    </source>
</evidence>
<protein>
    <submittedName>
        <fullName evidence="1">Uncharacterized protein</fullName>
    </submittedName>
</protein>
<evidence type="ECO:0000313" key="1">
    <source>
        <dbReference type="EMBL" id="ROQ01062.1"/>
    </source>
</evidence>
<dbReference type="OrthoDB" id="9888941at2"/>
<comment type="caution">
    <text evidence="1">The sequence shown here is derived from an EMBL/GenBank/DDBJ whole genome shotgun (WGS) entry which is preliminary data.</text>
</comment>
<organism evidence="1 2">
    <name type="scientific">Stella humosa</name>
    <dbReference type="NCBI Taxonomy" id="94"/>
    <lineage>
        <taxon>Bacteria</taxon>
        <taxon>Pseudomonadati</taxon>
        <taxon>Pseudomonadota</taxon>
        <taxon>Alphaproteobacteria</taxon>
        <taxon>Rhodospirillales</taxon>
        <taxon>Stellaceae</taxon>
        <taxon>Stella</taxon>
    </lineage>
</organism>
<dbReference type="Proteomes" id="UP000278222">
    <property type="component" value="Unassembled WGS sequence"/>
</dbReference>
<dbReference type="AlphaFoldDB" id="A0A3N1M5J2"/>
<keyword evidence="2" id="KW-1185">Reference proteome</keyword>
<gene>
    <name evidence="1" type="ORF">EDC65_0234</name>
</gene>
<sequence>MRHVSVNFIRPSEPGQGEAALRRTTCLVENARHMKHRRLAVGAVLDIVLIGDSAALSPAMLAAIDNGTCRIHDGNPAYDRLAARFPNLVKRFGGPYGLFSFAFLRWLLVEAMFPGEPVLCYDGDIIHNVPLADLGRACAGLTFTATSTCFAAISNPAWFRAWEYTVTRLDTVPGSFAAARDRARAEIPGFDPEYSPEEFVAKLLIENGHLPQDPLPADFPYWIVPQPHLLPRLYSFVRWPGGPDRVPGPIRYDRLDGVDRLNGKPVAFWHMQKPFLNQLGCLMIFRELTPQLHPGRVPPLTMYGRVVNEAWSRRIDPYHDEGGVPPLASPEMEALAQHMLVSEQQAWADGVSPASNPFAPDPIARYYFGRHDLGLLFNDTTWPVPGIWA</sequence>
<reference evidence="1 2" key="1">
    <citation type="submission" date="2018-11" db="EMBL/GenBank/DDBJ databases">
        <title>Genomic Encyclopedia of Type Strains, Phase IV (KMG-IV): sequencing the most valuable type-strain genomes for metagenomic binning, comparative biology and taxonomic classification.</title>
        <authorList>
            <person name="Goeker M."/>
        </authorList>
    </citation>
    <scope>NUCLEOTIDE SEQUENCE [LARGE SCALE GENOMIC DNA]</scope>
    <source>
        <strain evidence="1 2">DSM 5900</strain>
    </source>
</reference>
<name>A0A3N1M5J2_9PROT</name>
<accession>A0A3N1M5J2</accession>